<reference evidence="1" key="1">
    <citation type="journal article" date="2020" name="mSystems">
        <title>Genome- and Community-Level Interaction Insights into Carbon Utilization and Element Cycling Functions of Hydrothermarchaeota in Hydrothermal Sediment.</title>
        <authorList>
            <person name="Zhou Z."/>
            <person name="Liu Y."/>
            <person name="Xu W."/>
            <person name="Pan J."/>
            <person name="Luo Z.H."/>
            <person name="Li M."/>
        </authorList>
    </citation>
    <scope>NUCLEOTIDE SEQUENCE [LARGE SCALE GENOMIC DNA]</scope>
    <source>
        <strain evidence="1">SpSt-735</strain>
    </source>
</reference>
<gene>
    <name evidence="1" type="ORF">ENV17_03410</name>
</gene>
<sequence>MPVKQYKEIELLTALAKLAARERKALGDLIFEAIYEYLEARGALPPQYPMTLRDLARTRIPTGAK</sequence>
<protein>
    <submittedName>
        <fullName evidence="1">Uncharacterized protein</fullName>
    </submittedName>
</protein>
<dbReference type="EMBL" id="DTFI01000080">
    <property type="protein sequence ID" value="HGI43416.1"/>
    <property type="molecule type" value="Genomic_DNA"/>
</dbReference>
<proteinExistence type="predicted"/>
<comment type="caution">
    <text evidence="1">The sequence shown here is derived from an EMBL/GenBank/DDBJ whole genome shotgun (WGS) entry which is preliminary data.</text>
</comment>
<accession>A0A7C4B9A1</accession>
<dbReference type="AlphaFoldDB" id="A0A7C4B9A1"/>
<organism evidence="1">
    <name type="scientific">Thermofilum pendens</name>
    <dbReference type="NCBI Taxonomy" id="2269"/>
    <lineage>
        <taxon>Archaea</taxon>
        <taxon>Thermoproteota</taxon>
        <taxon>Thermoprotei</taxon>
        <taxon>Thermofilales</taxon>
        <taxon>Thermofilaceae</taxon>
        <taxon>Thermofilum</taxon>
    </lineage>
</organism>
<name>A0A7C4B9A1_THEPE</name>
<evidence type="ECO:0000313" key="1">
    <source>
        <dbReference type="EMBL" id="HGI43416.1"/>
    </source>
</evidence>